<gene>
    <name evidence="1" type="ORF">GDO78_008391</name>
</gene>
<protein>
    <submittedName>
        <fullName evidence="1">Uncharacterized protein</fullName>
    </submittedName>
</protein>
<keyword evidence="2" id="KW-1185">Reference proteome</keyword>
<name>A0A8J6FET1_ELECQ</name>
<dbReference type="Proteomes" id="UP000770717">
    <property type="component" value="Unassembled WGS sequence"/>
</dbReference>
<proteinExistence type="predicted"/>
<accession>A0A8J6FET1</accession>
<dbReference type="AlphaFoldDB" id="A0A8J6FET1"/>
<evidence type="ECO:0000313" key="2">
    <source>
        <dbReference type="Proteomes" id="UP000770717"/>
    </source>
</evidence>
<reference evidence="1" key="1">
    <citation type="thesis" date="2020" institute="ProQuest LLC" country="789 East Eisenhower Parkway, Ann Arbor, MI, USA">
        <title>Comparative Genomics and Chromosome Evolution.</title>
        <authorList>
            <person name="Mudd A.B."/>
        </authorList>
    </citation>
    <scope>NUCLEOTIDE SEQUENCE</scope>
    <source>
        <strain evidence="1">HN-11 Male</strain>
        <tissue evidence="1">Kidney and liver</tissue>
    </source>
</reference>
<evidence type="ECO:0000313" key="1">
    <source>
        <dbReference type="EMBL" id="KAG9485279.1"/>
    </source>
</evidence>
<comment type="caution">
    <text evidence="1">The sequence shown here is derived from an EMBL/GenBank/DDBJ whole genome shotgun (WGS) entry which is preliminary data.</text>
</comment>
<dbReference type="EMBL" id="WNTK01000004">
    <property type="protein sequence ID" value="KAG9485279.1"/>
    <property type="molecule type" value="Genomic_DNA"/>
</dbReference>
<organism evidence="1 2">
    <name type="scientific">Eleutherodactylus coqui</name>
    <name type="common">Puerto Rican coqui</name>
    <dbReference type="NCBI Taxonomy" id="57060"/>
    <lineage>
        <taxon>Eukaryota</taxon>
        <taxon>Metazoa</taxon>
        <taxon>Chordata</taxon>
        <taxon>Craniata</taxon>
        <taxon>Vertebrata</taxon>
        <taxon>Euteleostomi</taxon>
        <taxon>Amphibia</taxon>
        <taxon>Batrachia</taxon>
        <taxon>Anura</taxon>
        <taxon>Neobatrachia</taxon>
        <taxon>Hyloidea</taxon>
        <taxon>Eleutherodactylidae</taxon>
        <taxon>Eleutherodactylinae</taxon>
        <taxon>Eleutherodactylus</taxon>
        <taxon>Eleutherodactylus</taxon>
    </lineage>
</organism>
<sequence>MLKKRLYLKIIFYICHMFSCSGERQHMKIQTVLNWSNTRHMIGGSDSGDWSTSHDIFTIFYSSSLHIRYEIHLLILGFTYLVLTCNNKIIYTPLRKNSKSKHLHSCSHKSGGCWGSDVR</sequence>